<dbReference type="SUPFAM" id="SSF53850">
    <property type="entry name" value="Periplasmic binding protein-like II"/>
    <property type="match status" value="1"/>
</dbReference>
<sequence>MQEDSPIKSITDLKSKTVGINAYDSYGQIAMVLKYHGQNPAKGI</sequence>
<proteinExistence type="predicted"/>
<dbReference type="EMBL" id="LT599583">
    <property type="protein sequence ID" value="SBW81952.1"/>
    <property type="molecule type" value="Genomic_DNA"/>
</dbReference>
<dbReference type="RefSeq" id="WP_017846850.1">
    <property type="nucleotide sequence ID" value="NZ_AOUH01000018.1"/>
</dbReference>
<dbReference type="AlphaFoldDB" id="A0A1D3K104"/>
<evidence type="ECO:0000313" key="1">
    <source>
        <dbReference type="EMBL" id="SBW81952.1"/>
    </source>
</evidence>
<organism evidence="1 2">
    <name type="scientific">Pseudomonas veronii 1YdBTEX2</name>
    <dbReference type="NCBI Taxonomy" id="1295141"/>
    <lineage>
        <taxon>Bacteria</taxon>
        <taxon>Pseudomonadati</taxon>
        <taxon>Pseudomonadota</taxon>
        <taxon>Gammaproteobacteria</taxon>
        <taxon>Pseudomonadales</taxon>
        <taxon>Pseudomonadaceae</taxon>
        <taxon>Pseudomonas</taxon>
    </lineage>
</organism>
<reference evidence="2" key="1">
    <citation type="submission" date="2016-07" db="EMBL/GenBank/DDBJ databases">
        <authorList>
            <person name="Florea S."/>
            <person name="Webb J.S."/>
            <person name="Jaromczyk J."/>
            <person name="Schardl C.L."/>
        </authorList>
    </citation>
    <scope>NUCLEOTIDE SEQUENCE [LARGE SCALE GENOMIC DNA]</scope>
    <source>
        <strain evidence="2">1YdBTEX2</strain>
    </source>
</reference>
<dbReference type="Proteomes" id="UP000245431">
    <property type="component" value="Chromosome PVE_r1"/>
</dbReference>
<dbReference type="Gene3D" id="3.40.190.10">
    <property type="entry name" value="Periplasmic binding protein-like II"/>
    <property type="match status" value="1"/>
</dbReference>
<accession>A0A1D3K104</accession>
<name>A0A1D3K104_PSEVE</name>
<protein>
    <submittedName>
        <fullName evidence="1">Uncharacterized protein</fullName>
    </submittedName>
</protein>
<evidence type="ECO:0000313" key="2">
    <source>
        <dbReference type="Proteomes" id="UP000245431"/>
    </source>
</evidence>
<gene>
    <name evidence="1" type="ORF">PVE_R1G4070</name>
</gene>